<dbReference type="RefSeq" id="WP_254270075.1">
    <property type="nucleotide sequence ID" value="NZ_JBHSFC010000001.1"/>
</dbReference>
<reference evidence="1 2" key="1">
    <citation type="journal article" date="2019" name="Int. J. Syst. Evol. Microbiol.">
        <title>The Global Catalogue of Microorganisms (GCM) 10K type strain sequencing project: providing services to taxonomists for standard genome sequencing and annotation.</title>
        <authorList>
            <consortium name="The Broad Institute Genomics Platform"/>
            <consortium name="The Broad Institute Genome Sequencing Center for Infectious Disease"/>
            <person name="Wu L."/>
            <person name="Ma J."/>
        </authorList>
    </citation>
    <scope>NUCLEOTIDE SEQUENCE [LARGE SCALE GENOMIC DNA]</scope>
    <source>
        <strain evidence="1 2">XZYJ18</strain>
    </source>
</reference>
<gene>
    <name evidence="1" type="ORF">ACFO9K_00315</name>
</gene>
<keyword evidence="2" id="KW-1185">Reference proteome</keyword>
<proteinExistence type="predicted"/>
<dbReference type="Proteomes" id="UP001595945">
    <property type="component" value="Unassembled WGS sequence"/>
</dbReference>
<dbReference type="EMBL" id="JBHSHT010000001">
    <property type="protein sequence ID" value="MFC4822694.1"/>
    <property type="molecule type" value="Genomic_DNA"/>
</dbReference>
<dbReference type="InterPro" id="IPR055979">
    <property type="entry name" value="DUF7557"/>
</dbReference>
<accession>A0ABD5PXT4</accession>
<evidence type="ECO:0000313" key="1">
    <source>
        <dbReference type="EMBL" id="MFC4822694.1"/>
    </source>
</evidence>
<protein>
    <submittedName>
        <fullName evidence="1">Uncharacterized protein</fullName>
    </submittedName>
</protein>
<evidence type="ECO:0000313" key="2">
    <source>
        <dbReference type="Proteomes" id="UP001595945"/>
    </source>
</evidence>
<dbReference type="Pfam" id="PF24434">
    <property type="entry name" value="DUF7557"/>
    <property type="match status" value="1"/>
</dbReference>
<organism evidence="1 2">
    <name type="scientific">Halorussus aquaticus</name>
    <dbReference type="NCBI Taxonomy" id="2953748"/>
    <lineage>
        <taxon>Archaea</taxon>
        <taxon>Methanobacteriati</taxon>
        <taxon>Methanobacteriota</taxon>
        <taxon>Stenosarchaea group</taxon>
        <taxon>Halobacteria</taxon>
        <taxon>Halobacteriales</taxon>
        <taxon>Haladaptataceae</taxon>
        <taxon>Halorussus</taxon>
    </lineage>
</organism>
<name>A0ABD5PXT4_9EURY</name>
<dbReference type="AlphaFoldDB" id="A0ABD5PXT4"/>
<sequence>MAYLVTMPEIQLDEETIERLDSLRVEDESFDEIVSELINIYEAEERTLFHGGDYSGD</sequence>
<comment type="caution">
    <text evidence="1">The sequence shown here is derived from an EMBL/GenBank/DDBJ whole genome shotgun (WGS) entry which is preliminary data.</text>
</comment>